<feature type="chain" id="PRO_5019223630" evidence="2">
    <location>
        <begin position="22"/>
        <end position="218"/>
    </location>
</feature>
<dbReference type="GO" id="GO:0015288">
    <property type="term" value="F:porin activity"/>
    <property type="evidence" value="ECO:0007669"/>
    <property type="project" value="InterPro"/>
</dbReference>
<dbReference type="EMBL" id="LR134510">
    <property type="protein sequence ID" value="VEJ09969.1"/>
    <property type="molecule type" value="Genomic_DNA"/>
</dbReference>
<evidence type="ECO:0000259" key="3">
    <source>
        <dbReference type="Pfam" id="PF02462"/>
    </source>
</evidence>
<proteinExistence type="inferred from homology"/>
<keyword evidence="5" id="KW-1185">Reference proteome</keyword>
<reference evidence="4 5" key="1">
    <citation type="submission" date="2018-12" db="EMBL/GenBank/DDBJ databases">
        <authorList>
            <consortium name="Pathogen Informatics"/>
        </authorList>
    </citation>
    <scope>NUCLEOTIDE SEQUENCE [LARGE SCALE GENOMIC DNA]</scope>
    <source>
        <strain evidence="4 5">NCTC12871</strain>
    </source>
</reference>
<sequence length="218" mass="24020">MKKSLIATAILGLAMATGANADLTTTSAPDMSLDNQADTSVVPYAQIDLGMTRLMEPDDELESTKTGFSQRATIGLDFQGDRLGLDFTNFGRYKWNMTLDEGENLAQEEIKESIYGIGLSYTHVMMLDSVVHPYIGARIGYTHVKGEEDYHDGVADVGPDADAAKDSYSFNRFSYGAFGGVEFNITHNVTTGIGVEYDRLYRHYIKDFTGSAFLRVSF</sequence>
<dbReference type="InterPro" id="IPR003394">
    <property type="entry name" value="Porin_opacity"/>
</dbReference>
<dbReference type="InterPro" id="IPR011250">
    <property type="entry name" value="OMP/PagP_B-barrel"/>
</dbReference>
<evidence type="ECO:0000313" key="4">
    <source>
        <dbReference type="EMBL" id="VEJ09969.1"/>
    </source>
</evidence>
<dbReference type="GO" id="GO:0009279">
    <property type="term" value="C:cell outer membrane"/>
    <property type="evidence" value="ECO:0007669"/>
    <property type="project" value="UniProtKB-ARBA"/>
</dbReference>
<dbReference type="KEGG" id="adp:NCTC12871_01460"/>
<evidence type="ECO:0000313" key="5">
    <source>
        <dbReference type="Proteomes" id="UP000279799"/>
    </source>
</evidence>
<dbReference type="AlphaFoldDB" id="A0A448TVL5"/>
<dbReference type="OrthoDB" id="6648740at2"/>
<dbReference type="RefSeq" id="WP_126600327.1">
    <property type="nucleotide sequence ID" value="NZ_LR134510.1"/>
</dbReference>
<dbReference type="SUPFAM" id="SSF56925">
    <property type="entry name" value="OMPA-like"/>
    <property type="match status" value="1"/>
</dbReference>
<name>A0A448TVL5_9PAST</name>
<dbReference type="Pfam" id="PF02462">
    <property type="entry name" value="Opacity"/>
    <property type="match status" value="1"/>
</dbReference>
<gene>
    <name evidence="4" type="ORF">NCTC12871_01460</name>
</gene>
<dbReference type="Gene3D" id="2.40.160.20">
    <property type="match status" value="1"/>
</dbReference>
<protein>
    <submittedName>
        <fullName evidence="4">Porin opacity type</fullName>
    </submittedName>
</protein>
<accession>A0A448TVL5</accession>
<evidence type="ECO:0000256" key="1">
    <source>
        <dbReference type="ARBA" id="ARBA00009830"/>
    </source>
</evidence>
<organism evidence="4 5">
    <name type="scientific">Actinobacillus delphinicola</name>
    <dbReference type="NCBI Taxonomy" id="51161"/>
    <lineage>
        <taxon>Bacteria</taxon>
        <taxon>Pseudomonadati</taxon>
        <taxon>Pseudomonadota</taxon>
        <taxon>Gammaproteobacteria</taxon>
        <taxon>Pasteurellales</taxon>
        <taxon>Pasteurellaceae</taxon>
        <taxon>Actinobacillus</taxon>
    </lineage>
</organism>
<feature type="signal peptide" evidence="2">
    <location>
        <begin position="1"/>
        <end position="21"/>
    </location>
</feature>
<feature type="domain" description="Porin opacity type" evidence="3">
    <location>
        <begin position="74"/>
        <end position="208"/>
    </location>
</feature>
<comment type="similarity">
    <text evidence="1">Belongs to the opacity porin family.</text>
</comment>
<keyword evidence="2" id="KW-0732">Signal</keyword>
<dbReference type="Proteomes" id="UP000279799">
    <property type="component" value="Chromosome"/>
</dbReference>
<evidence type="ECO:0000256" key="2">
    <source>
        <dbReference type="SAM" id="SignalP"/>
    </source>
</evidence>